<keyword evidence="3" id="KW-1185">Reference proteome</keyword>
<dbReference type="PANTHER" id="PTHR47823:SF9">
    <property type="entry name" value="CHROMOSOME UNDETERMINED SCAFFOLD_10, WHOLE GENOME SHOTGUN SEQUENCE"/>
    <property type="match status" value="1"/>
</dbReference>
<proteinExistence type="predicted"/>
<feature type="domain" description="Cyclic nucleotide-binding" evidence="1">
    <location>
        <begin position="27"/>
        <end position="146"/>
    </location>
</feature>
<dbReference type="InterPro" id="IPR000595">
    <property type="entry name" value="cNMP-bd_dom"/>
</dbReference>
<dbReference type="PANTHER" id="PTHR47823">
    <property type="entry name" value="ION_TRANS DOMAIN-CONTAINING PROTEIN"/>
    <property type="match status" value="1"/>
</dbReference>
<dbReference type="SMART" id="SM00100">
    <property type="entry name" value="cNMP"/>
    <property type="match status" value="1"/>
</dbReference>
<sequence>MNTKKSKPEVTYKEKQLIFSMLNKISLFGGLTAGELECLIPMLTTASFKKGEAVFTQGESPNNIFIIQSGEIKIVKQLDETEVELVRFKEGNLFGETELIGIFKYIASAIAITDVKLLVFSKSALYSLHSKNTKLFSKIILNVARESCRRTANTDEYWLGELAKLRKNHKEQI</sequence>
<organism evidence="2 3">
    <name type="scientific">Psychrilyobacter piezotolerans</name>
    <dbReference type="NCBI Taxonomy" id="2293438"/>
    <lineage>
        <taxon>Bacteria</taxon>
        <taxon>Fusobacteriati</taxon>
        <taxon>Fusobacteriota</taxon>
        <taxon>Fusobacteriia</taxon>
        <taxon>Fusobacteriales</taxon>
        <taxon>Fusobacteriaceae</taxon>
        <taxon>Psychrilyobacter</taxon>
    </lineage>
</organism>
<dbReference type="PROSITE" id="PS50042">
    <property type="entry name" value="CNMP_BINDING_3"/>
    <property type="match status" value="1"/>
</dbReference>
<dbReference type="CDD" id="cd00038">
    <property type="entry name" value="CAP_ED"/>
    <property type="match status" value="1"/>
</dbReference>
<dbReference type="InterPro" id="IPR018490">
    <property type="entry name" value="cNMP-bd_dom_sf"/>
</dbReference>
<dbReference type="Pfam" id="PF00027">
    <property type="entry name" value="cNMP_binding"/>
    <property type="match status" value="1"/>
</dbReference>
<reference evidence="2 3" key="1">
    <citation type="submission" date="2018-08" db="EMBL/GenBank/DDBJ databases">
        <title>Draft genome sequence of Psychrilyobacter sp. strain SD5 isolated from Black Sea water.</title>
        <authorList>
            <person name="Yadav S."/>
            <person name="Villanueva L."/>
            <person name="Damste J.S.S."/>
        </authorList>
    </citation>
    <scope>NUCLEOTIDE SEQUENCE [LARGE SCALE GENOMIC DNA]</scope>
    <source>
        <strain evidence="2 3">SD5</strain>
    </source>
</reference>
<dbReference type="Gene3D" id="2.60.120.10">
    <property type="entry name" value="Jelly Rolls"/>
    <property type="match status" value="1"/>
</dbReference>
<dbReference type="Proteomes" id="UP000263486">
    <property type="component" value="Unassembled WGS sequence"/>
</dbReference>
<evidence type="ECO:0000313" key="3">
    <source>
        <dbReference type="Proteomes" id="UP000263486"/>
    </source>
</evidence>
<protein>
    <submittedName>
        <fullName evidence="2">Cyclic nucleotide-binding domain-containing protein</fullName>
    </submittedName>
</protein>
<accession>A0ABX9KI56</accession>
<gene>
    <name evidence="2" type="ORF">DYH56_06030</name>
</gene>
<evidence type="ECO:0000313" key="2">
    <source>
        <dbReference type="EMBL" id="REI41700.1"/>
    </source>
</evidence>
<dbReference type="RefSeq" id="WP_114641968.1">
    <property type="nucleotide sequence ID" value="NZ_JAACIO010000008.1"/>
</dbReference>
<dbReference type="InterPro" id="IPR014710">
    <property type="entry name" value="RmlC-like_jellyroll"/>
</dbReference>
<dbReference type="EMBL" id="QUAJ01000008">
    <property type="protein sequence ID" value="REI41700.1"/>
    <property type="molecule type" value="Genomic_DNA"/>
</dbReference>
<name>A0ABX9KI56_9FUSO</name>
<comment type="caution">
    <text evidence="2">The sequence shown here is derived from an EMBL/GenBank/DDBJ whole genome shotgun (WGS) entry which is preliminary data.</text>
</comment>
<evidence type="ECO:0000259" key="1">
    <source>
        <dbReference type="PROSITE" id="PS50042"/>
    </source>
</evidence>
<dbReference type="SUPFAM" id="SSF51206">
    <property type="entry name" value="cAMP-binding domain-like"/>
    <property type="match status" value="1"/>
</dbReference>